<accession>A0AAV0AKM4</accession>
<gene>
    <name evidence="6" type="ORF">PPACK8108_LOCUS2990</name>
</gene>
<reference evidence="6" key="1">
    <citation type="submission" date="2022-06" db="EMBL/GenBank/DDBJ databases">
        <authorList>
            <consortium name="SYNGENTA / RWTH Aachen University"/>
        </authorList>
    </citation>
    <scope>NUCLEOTIDE SEQUENCE</scope>
</reference>
<dbReference type="Pfam" id="PF00076">
    <property type="entry name" value="RRM_1"/>
    <property type="match status" value="1"/>
</dbReference>
<dbReference type="Gene3D" id="3.30.70.330">
    <property type="match status" value="1"/>
</dbReference>
<feature type="non-terminal residue" evidence="6">
    <location>
        <position position="156"/>
    </location>
</feature>
<comment type="caution">
    <text evidence="6">The sequence shown here is derived from an EMBL/GenBank/DDBJ whole genome shotgun (WGS) entry which is preliminary data.</text>
</comment>
<evidence type="ECO:0000256" key="3">
    <source>
        <dbReference type="ARBA" id="ARBA00023242"/>
    </source>
</evidence>
<dbReference type="InterPro" id="IPR000504">
    <property type="entry name" value="RRM_dom"/>
</dbReference>
<keyword evidence="7" id="KW-1185">Reference proteome</keyword>
<dbReference type="PROSITE" id="PS50102">
    <property type="entry name" value="RRM"/>
    <property type="match status" value="1"/>
</dbReference>
<evidence type="ECO:0000256" key="4">
    <source>
        <dbReference type="PROSITE-ProRule" id="PRU00176"/>
    </source>
</evidence>
<protein>
    <recommendedName>
        <fullName evidence="5">RRM domain-containing protein</fullName>
    </recommendedName>
</protein>
<keyword evidence="3" id="KW-0539">Nucleus</keyword>
<evidence type="ECO:0000256" key="1">
    <source>
        <dbReference type="ARBA" id="ARBA00004604"/>
    </source>
</evidence>
<dbReference type="AlphaFoldDB" id="A0AAV0AKM4"/>
<dbReference type="SUPFAM" id="SSF54928">
    <property type="entry name" value="RNA-binding domain, RBD"/>
    <property type="match status" value="1"/>
</dbReference>
<dbReference type="SMART" id="SM00360">
    <property type="entry name" value="RRM"/>
    <property type="match status" value="1"/>
</dbReference>
<dbReference type="GO" id="GO:0003723">
    <property type="term" value="F:RNA binding"/>
    <property type="evidence" value="ECO:0007669"/>
    <property type="project" value="UniProtKB-UniRule"/>
</dbReference>
<evidence type="ECO:0000313" key="6">
    <source>
        <dbReference type="EMBL" id="CAH7668478.1"/>
    </source>
</evidence>
<name>A0AAV0AKM4_PHAPC</name>
<organism evidence="6 7">
    <name type="scientific">Phakopsora pachyrhizi</name>
    <name type="common">Asian soybean rust disease fungus</name>
    <dbReference type="NCBI Taxonomy" id="170000"/>
    <lineage>
        <taxon>Eukaryota</taxon>
        <taxon>Fungi</taxon>
        <taxon>Dikarya</taxon>
        <taxon>Basidiomycota</taxon>
        <taxon>Pucciniomycotina</taxon>
        <taxon>Pucciniomycetes</taxon>
        <taxon>Pucciniales</taxon>
        <taxon>Phakopsoraceae</taxon>
        <taxon>Phakopsora</taxon>
    </lineage>
</organism>
<feature type="domain" description="RRM" evidence="5">
    <location>
        <begin position="7"/>
        <end position="85"/>
    </location>
</feature>
<evidence type="ECO:0000256" key="2">
    <source>
        <dbReference type="ARBA" id="ARBA00022884"/>
    </source>
</evidence>
<keyword evidence="2 4" id="KW-0694">RNA-binding</keyword>
<feature type="non-terminal residue" evidence="6">
    <location>
        <position position="1"/>
    </location>
</feature>
<proteinExistence type="predicted"/>
<sequence>KKEEPTGVIYLGRIPHGFYENEMKSYFSQFGTVLRLRLSRNRKNGRSKHYGFVEFQHLEVAKIVAETLDNYLLSGRILSCKLLEKDQIHPKLWIGSEKKFKKDWKPRLARQTHNQEKSIDQQRVISDRLIKREELKRKRFKDLGIDYEFSGFSDQK</sequence>
<dbReference type="Proteomes" id="UP001153365">
    <property type="component" value="Unassembled WGS sequence"/>
</dbReference>
<dbReference type="EMBL" id="CALTRL010000529">
    <property type="protein sequence ID" value="CAH7668478.1"/>
    <property type="molecule type" value="Genomic_DNA"/>
</dbReference>
<dbReference type="CDD" id="cd12307">
    <property type="entry name" value="RRM_NIFK_like"/>
    <property type="match status" value="1"/>
</dbReference>
<dbReference type="InterPro" id="IPR035979">
    <property type="entry name" value="RBD_domain_sf"/>
</dbReference>
<comment type="subcellular location">
    <subcellularLocation>
        <location evidence="1">Nucleus</location>
        <location evidence="1">Nucleolus</location>
    </subcellularLocation>
</comment>
<dbReference type="PANTHER" id="PTHR46754">
    <property type="entry name" value="MKI67 FHA DOMAIN-INTERACTING NUCLEOLAR PHOSPHOPROTEIN"/>
    <property type="match status" value="1"/>
</dbReference>
<evidence type="ECO:0000259" key="5">
    <source>
        <dbReference type="PROSITE" id="PS50102"/>
    </source>
</evidence>
<dbReference type="GO" id="GO:0005730">
    <property type="term" value="C:nucleolus"/>
    <property type="evidence" value="ECO:0007669"/>
    <property type="project" value="UniProtKB-SubCell"/>
</dbReference>
<evidence type="ECO:0000313" key="7">
    <source>
        <dbReference type="Proteomes" id="UP001153365"/>
    </source>
</evidence>
<dbReference type="InterPro" id="IPR012677">
    <property type="entry name" value="Nucleotide-bd_a/b_plait_sf"/>
</dbReference>